<evidence type="ECO:0000313" key="4">
    <source>
        <dbReference type="Proteomes" id="UP000333828"/>
    </source>
</evidence>
<sequence>MQSKQRGVFLIGATIAVAIVGMLLTLWMNQTMQEMRIQRAENIGASLQVVGEGVQSFIVKHHGEIGKAFDGTAPVPLTDTGSLRVEVRSEPDVSAGRFLRLRIGTANLAPPTAADIIRIMKLPGVGDKPPMLANADYVIKIFRRTGEQNIHAIIFINRTLQRTYGTDTDWNMMSTAVRKIGVHGGFSKPESPDRFTFPLTPSSDTNTPNDLPNPTPGAGLLAIRAGYLLSPLNSFLRRDGSQAMQGNLQMEGKEIVGIKAMTGEGRQLTVKGQLTSEEQIVAQQGIEASGDIESLNGNVIASRSVIVGKSKLDHSTLTLGAPIDLRSRCSPIGQIGRDAQGMFYTCQNHAWASLKGERGYQGNKGDSGRQGDTGPMGPAGRQATIKPPSVTYYKSDNGCVGSAESSIGRSLGMHHLCAVSAIIATCGGSYNPKVQVMPKDASPYDRRSYTDKREWVSYVAEVETSEAVCLDFD</sequence>
<organism evidence="3 4">
    <name type="scientific">Pandoraea iniqua</name>
    <dbReference type="NCBI Taxonomy" id="2508288"/>
    <lineage>
        <taxon>Bacteria</taxon>
        <taxon>Pseudomonadati</taxon>
        <taxon>Pseudomonadota</taxon>
        <taxon>Betaproteobacteria</taxon>
        <taxon>Burkholderiales</taxon>
        <taxon>Burkholderiaceae</taxon>
        <taxon>Pandoraea</taxon>
    </lineage>
</organism>
<keyword evidence="2" id="KW-0472">Membrane</keyword>
<keyword evidence="2" id="KW-1133">Transmembrane helix</keyword>
<name>A0A5E4RDF3_9BURK</name>
<accession>A0A5E4RDF3</accession>
<keyword evidence="4" id="KW-1185">Reference proteome</keyword>
<dbReference type="EMBL" id="CABPSI010000001">
    <property type="protein sequence ID" value="VVD61330.1"/>
    <property type="molecule type" value="Genomic_DNA"/>
</dbReference>
<dbReference type="AlphaFoldDB" id="A0A5E4RDF3"/>
<dbReference type="Proteomes" id="UP000333828">
    <property type="component" value="Unassembled WGS sequence"/>
</dbReference>
<feature type="region of interest" description="Disordered" evidence="1">
    <location>
        <begin position="357"/>
        <end position="386"/>
    </location>
</feature>
<proteinExistence type="predicted"/>
<gene>
    <name evidence="3" type="ORF">PIN31115_00110</name>
</gene>
<keyword evidence="2" id="KW-0812">Transmembrane</keyword>
<reference evidence="3 4" key="1">
    <citation type="submission" date="2019-08" db="EMBL/GenBank/DDBJ databases">
        <authorList>
            <person name="Peeters C."/>
        </authorList>
    </citation>
    <scope>NUCLEOTIDE SEQUENCE [LARGE SCALE GENOMIC DNA]</scope>
    <source>
        <strain evidence="3 4">LMG 31115</strain>
    </source>
</reference>
<protein>
    <submittedName>
        <fullName evidence="3">Uncharacterized protein</fullName>
    </submittedName>
</protein>
<evidence type="ECO:0000256" key="1">
    <source>
        <dbReference type="SAM" id="MobiDB-lite"/>
    </source>
</evidence>
<evidence type="ECO:0000313" key="3">
    <source>
        <dbReference type="EMBL" id="VVD61330.1"/>
    </source>
</evidence>
<feature type="transmembrane region" description="Helical" evidence="2">
    <location>
        <begin position="7"/>
        <end position="28"/>
    </location>
</feature>
<evidence type="ECO:0000256" key="2">
    <source>
        <dbReference type="SAM" id="Phobius"/>
    </source>
</evidence>